<dbReference type="Pfam" id="PF00005">
    <property type="entry name" value="ABC_tran"/>
    <property type="match status" value="1"/>
</dbReference>
<accession>A0A557RMT1</accession>
<dbReference type="InterPro" id="IPR017871">
    <property type="entry name" value="ABC_transporter-like_CS"/>
</dbReference>
<dbReference type="GO" id="GO:0015658">
    <property type="term" value="F:branched-chain amino acid transmembrane transporter activity"/>
    <property type="evidence" value="ECO:0007669"/>
    <property type="project" value="TreeGrafter"/>
</dbReference>
<dbReference type="SUPFAM" id="SSF52540">
    <property type="entry name" value="P-loop containing nucleoside triphosphate hydrolases"/>
    <property type="match status" value="1"/>
</dbReference>
<dbReference type="PROSITE" id="PS00211">
    <property type="entry name" value="ABC_TRANSPORTER_1"/>
    <property type="match status" value="1"/>
</dbReference>
<evidence type="ECO:0000313" key="8">
    <source>
        <dbReference type="Proteomes" id="UP000316688"/>
    </source>
</evidence>
<keyword evidence="4 7" id="KW-0067">ATP-binding</keyword>
<dbReference type="PROSITE" id="PS50893">
    <property type="entry name" value="ABC_TRANSPORTER_2"/>
    <property type="match status" value="1"/>
</dbReference>
<dbReference type="GO" id="GO:0016887">
    <property type="term" value="F:ATP hydrolysis activity"/>
    <property type="evidence" value="ECO:0007669"/>
    <property type="project" value="InterPro"/>
</dbReference>
<gene>
    <name evidence="7" type="ORF">FPL11_02055</name>
</gene>
<feature type="domain" description="ABC transporter" evidence="6">
    <location>
        <begin position="6"/>
        <end position="238"/>
    </location>
</feature>
<keyword evidence="3" id="KW-0547">Nucleotide-binding</keyword>
<name>A0A557RMT1_9GAMM</name>
<dbReference type="RefSeq" id="WP_069133872.1">
    <property type="nucleotide sequence ID" value="NZ_VMKP01000001.1"/>
</dbReference>
<dbReference type="GO" id="GO:0015807">
    <property type="term" value="P:L-amino acid transport"/>
    <property type="evidence" value="ECO:0007669"/>
    <property type="project" value="TreeGrafter"/>
</dbReference>
<reference evidence="7 8" key="1">
    <citation type="submission" date="2019-07" db="EMBL/GenBank/DDBJ databases">
        <title>Reclasification of Spiribacter aquaticus.</title>
        <authorList>
            <person name="Leon M.J."/>
            <person name="Sanchez-Porro C."/>
            <person name="Ventosa A."/>
        </authorList>
    </citation>
    <scope>NUCLEOTIDE SEQUENCE [LARGE SCALE GENOMIC DNA]</scope>
    <source>
        <strain evidence="7 8">SP30</strain>
    </source>
</reference>
<evidence type="ECO:0000256" key="4">
    <source>
        <dbReference type="ARBA" id="ARBA00022840"/>
    </source>
</evidence>
<dbReference type="InterPro" id="IPR003439">
    <property type="entry name" value="ABC_transporter-like_ATP-bd"/>
</dbReference>
<evidence type="ECO:0000256" key="5">
    <source>
        <dbReference type="ARBA" id="ARBA00022970"/>
    </source>
</evidence>
<dbReference type="InterPro" id="IPR052156">
    <property type="entry name" value="BCAA_Transport_ATP-bd_LivF"/>
</dbReference>
<dbReference type="PANTHER" id="PTHR43820:SF4">
    <property type="entry name" value="HIGH-AFFINITY BRANCHED-CHAIN AMINO ACID TRANSPORT ATP-BINDING PROTEIN LIVF"/>
    <property type="match status" value="1"/>
</dbReference>
<keyword evidence="5" id="KW-0029">Amino-acid transport</keyword>
<evidence type="ECO:0000256" key="2">
    <source>
        <dbReference type="ARBA" id="ARBA00022448"/>
    </source>
</evidence>
<evidence type="ECO:0000256" key="1">
    <source>
        <dbReference type="ARBA" id="ARBA00005417"/>
    </source>
</evidence>
<dbReference type="GO" id="GO:0005524">
    <property type="term" value="F:ATP binding"/>
    <property type="evidence" value="ECO:0007669"/>
    <property type="project" value="UniProtKB-KW"/>
</dbReference>
<dbReference type="AlphaFoldDB" id="A0A557RMT1"/>
<dbReference type="Gene3D" id="3.40.50.300">
    <property type="entry name" value="P-loop containing nucleotide triphosphate hydrolases"/>
    <property type="match status" value="1"/>
</dbReference>
<proteinExistence type="inferred from homology"/>
<dbReference type="CDD" id="cd03224">
    <property type="entry name" value="ABC_TM1139_LivF_branched"/>
    <property type="match status" value="1"/>
</dbReference>
<evidence type="ECO:0000313" key="7">
    <source>
        <dbReference type="EMBL" id="TVO66489.1"/>
    </source>
</evidence>
<dbReference type="EMBL" id="VMKP01000001">
    <property type="protein sequence ID" value="TVO66489.1"/>
    <property type="molecule type" value="Genomic_DNA"/>
</dbReference>
<comment type="caution">
    <text evidence="7">The sequence shown here is derived from an EMBL/GenBank/DDBJ whole genome shotgun (WGS) entry which is preliminary data.</text>
</comment>
<sequence>MTEPVLRVEQVESFYGKIQALRGIDIEVAPGQIIAVLGSNGAGKTTTLKTISGLVRAQVGRIHFDGEDITRLPPHEIARKGVVHVPEGRHILKGLSVQENLELGSFTVRDPAVRRERMADVFERFPILSERRHQDGSLLSGGEQQMLALGRALMHGPRVLLLDEPSMGLAPKLVTQTMRIVKQLNEAGTTILLVEQNVRLALKIAHYAYVLENGEIHNQGKASALAEDESIVQAYLGA</sequence>
<keyword evidence="2" id="KW-0813">Transport</keyword>
<evidence type="ECO:0000259" key="6">
    <source>
        <dbReference type="PROSITE" id="PS50893"/>
    </source>
</evidence>
<evidence type="ECO:0000256" key="3">
    <source>
        <dbReference type="ARBA" id="ARBA00022741"/>
    </source>
</evidence>
<dbReference type="Proteomes" id="UP000316688">
    <property type="component" value="Unassembled WGS sequence"/>
</dbReference>
<dbReference type="InterPro" id="IPR027417">
    <property type="entry name" value="P-loop_NTPase"/>
</dbReference>
<comment type="similarity">
    <text evidence="1">Belongs to the ABC transporter superfamily.</text>
</comment>
<protein>
    <submittedName>
        <fullName evidence="7">ABC transporter ATP-binding protein</fullName>
    </submittedName>
</protein>
<organism evidence="7 8">
    <name type="scientific">Spiribacter aquaticus</name>
    <dbReference type="NCBI Taxonomy" id="1935996"/>
    <lineage>
        <taxon>Bacteria</taxon>
        <taxon>Pseudomonadati</taxon>
        <taxon>Pseudomonadota</taxon>
        <taxon>Gammaproteobacteria</taxon>
        <taxon>Chromatiales</taxon>
        <taxon>Ectothiorhodospiraceae</taxon>
        <taxon>Spiribacter</taxon>
    </lineage>
</organism>
<keyword evidence="8" id="KW-1185">Reference proteome</keyword>
<dbReference type="SMART" id="SM00382">
    <property type="entry name" value="AAA"/>
    <property type="match status" value="1"/>
</dbReference>
<dbReference type="InterPro" id="IPR003593">
    <property type="entry name" value="AAA+_ATPase"/>
</dbReference>
<dbReference type="PANTHER" id="PTHR43820">
    <property type="entry name" value="HIGH-AFFINITY BRANCHED-CHAIN AMINO ACID TRANSPORT ATP-BINDING PROTEIN LIVF"/>
    <property type="match status" value="1"/>
</dbReference>